<reference evidence="1" key="1">
    <citation type="submission" date="2023-07" db="EMBL/GenBank/DDBJ databases">
        <title>Genome content predicts the carbon catabolic preferences of heterotrophic bacteria.</title>
        <authorList>
            <person name="Gralka M."/>
        </authorList>
    </citation>
    <scope>NUCLEOTIDE SEQUENCE</scope>
    <source>
        <strain evidence="1">I3M17_2</strain>
    </source>
</reference>
<feature type="non-terminal residue" evidence="1">
    <location>
        <position position="84"/>
    </location>
</feature>
<dbReference type="AlphaFoldDB" id="A0AAW7XE81"/>
<sequence>MKHYIIIIFTLVLSSCGINKRIAILEKEIESLQSPNYEIIEKGKGYYGKHVTYVGIDAGKYNKASENVFIGNSAGATSHMTRNS</sequence>
<evidence type="ECO:0000313" key="1">
    <source>
        <dbReference type="EMBL" id="MDO6425048.1"/>
    </source>
</evidence>
<comment type="caution">
    <text evidence="1">The sequence shown here is derived from an EMBL/GenBank/DDBJ whole genome shotgun (WGS) entry which is preliminary data.</text>
</comment>
<accession>A0AAW7XE81</accession>
<proteinExistence type="predicted"/>
<organism evidence="1 2">
    <name type="scientific">Saccharophagus degradans</name>
    <dbReference type="NCBI Taxonomy" id="86304"/>
    <lineage>
        <taxon>Bacteria</taxon>
        <taxon>Pseudomonadati</taxon>
        <taxon>Pseudomonadota</taxon>
        <taxon>Gammaproteobacteria</taxon>
        <taxon>Cellvibrionales</taxon>
        <taxon>Cellvibrionaceae</taxon>
        <taxon>Saccharophagus</taxon>
    </lineage>
</organism>
<name>A0AAW7XE81_9GAMM</name>
<dbReference type="RefSeq" id="WP_303494412.1">
    <property type="nucleotide sequence ID" value="NZ_JAUOPB010000185.1"/>
</dbReference>
<gene>
    <name evidence="1" type="ORF">Q4521_21385</name>
</gene>
<dbReference type="EMBL" id="JAUOPB010000185">
    <property type="protein sequence ID" value="MDO6425048.1"/>
    <property type="molecule type" value="Genomic_DNA"/>
</dbReference>
<dbReference type="Proteomes" id="UP001169760">
    <property type="component" value="Unassembled WGS sequence"/>
</dbReference>
<evidence type="ECO:0000313" key="2">
    <source>
        <dbReference type="Proteomes" id="UP001169760"/>
    </source>
</evidence>
<dbReference type="PROSITE" id="PS51257">
    <property type="entry name" value="PROKAR_LIPOPROTEIN"/>
    <property type="match status" value="1"/>
</dbReference>
<protein>
    <submittedName>
        <fullName evidence="1">Uncharacterized protein</fullName>
    </submittedName>
</protein>